<proteinExistence type="predicted"/>
<name>A0A6M3IFN9_9ZZZZ</name>
<gene>
    <name evidence="1" type="ORF">MM415B01966_0026</name>
</gene>
<dbReference type="AlphaFoldDB" id="A0A6M3IFN9"/>
<reference evidence="1" key="1">
    <citation type="submission" date="2020-03" db="EMBL/GenBank/DDBJ databases">
        <title>The deep terrestrial virosphere.</title>
        <authorList>
            <person name="Holmfeldt K."/>
            <person name="Nilsson E."/>
            <person name="Simone D."/>
            <person name="Lopez-Fernandez M."/>
            <person name="Wu X."/>
            <person name="de Brujin I."/>
            <person name="Lundin D."/>
            <person name="Andersson A."/>
            <person name="Bertilsson S."/>
            <person name="Dopson M."/>
        </authorList>
    </citation>
    <scope>NUCLEOTIDE SEQUENCE</scope>
    <source>
        <strain evidence="1">MM415B01966</strain>
    </source>
</reference>
<evidence type="ECO:0000313" key="1">
    <source>
        <dbReference type="EMBL" id="QJA55947.1"/>
    </source>
</evidence>
<protein>
    <submittedName>
        <fullName evidence="1">Uncharacterized protein</fullName>
    </submittedName>
</protein>
<organism evidence="1">
    <name type="scientific">viral metagenome</name>
    <dbReference type="NCBI Taxonomy" id="1070528"/>
    <lineage>
        <taxon>unclassified sequences</taxon>
        <taxon>metagenomes</taxon>
        <taxon>organismal metagenomes</taxon>
    </lineage>
</organism>
<dbReference type="EMBL" id="MT141190">
    <property type="protein sequence ID" value="QJA55947.1"/>
    <property type="molecule type" value="Genomic_DNA"/>
</dbReference>
<sequence length="104" mass="12186">MKTLWMIIKALVNAPESMHWLKKYEAAKKERNDLMKQFLRMSAEEYSGKLGDTGTVTFIRSGYRGVWIKVFEDIDYTIFSAYANIYDLSILKSKGMLYSPREEQ</sequence>
<accession>A0A6M3IFN9</accession>